<dbReference type="GO" id="GO:0032259">
    <property type="term" value="P:methylation"/>
    <property type="evidence" value="ECO:0007669"/>
    <property type="project" value="UniProtKB-KW"/>
</dbReference>
<evidence type="ECO:0000313" key="3">
    <source>
        <dbReference type="Proteomes" id="UP001596516"/>
    </source>
</evidence>
<sequence>MSDRAFFTIHSGLKREGPGGPDSLNAALRVAAPPRNARILDAGCGPGPDIATLLDHAPEGHVMALDLHADFIERVAAAWAGDDRVTARQGDMADPGGPYDLIWSAGAIYQLGITPTLQAWRAALAPGGKVAFTDIAWRRPDPSPEARAFWQSYPAMTDAEGIAAQVRAAGFRLVHQAFVPDSEWEAYYAPLARRVAQLRAEGPDADLAQELDETEREIALWRDHGSDYGYLCCVVVPE</sequence>
<dbReference type="SUPFAM" id="SSF53335">
    <property type="entry name" value="S-adenosyl-L-methionine-dependent methyltransferases"/>
    <property type="match status" value="1"/>
</dbReference>
<evidence type="ECO:0000313" key="2">
    <source>
        <dbReference type="EMBL" id="MFC7705093.1"/>
    </source>
</evidence>
<keyword evidence="3" id="KW-1185">Reference proteome</keyword>
<dbReference type="GO" id="GO:0008168">
    <property type="term" value="F:methyltransferase activity"/>
    <property type="evidence" value="ECO:0007669"/>
    <property type="project" value="UniProtKB-KW"/>
</dbReference>
<organism evidence="2 3">
    <name type="scientific">Plastorhodobacter daqingensis</name>
    <dbReference type="NCBI Taxonomy" id="1387281"/>
    <lineage>
        <taxon>Bacteria</taxon>
        <taxon>Pseudomonadati</taxon>
        <taxon>Pseudomonadota</taxon>
        <taxon>Alphaproteobacteria</taxon>
        <taxon>Rhodobacterales</taxon>
        <taxon>Paracoccaceae</taxon>
        <taxon>Plastorhodobacter</taxon>
    </lineage>
</organism>
<dbReference type="EMBL" id="JBHTFQ010000006">
    <property type="protein sequence ID" value="MFC7705093.1"/>
    <property type="molecule type" value="Genomic_DNA"/>
</dbReference>
<keyword evidence="2" id="KW-0808">Transferase</keyword>
<comment type="caution">
    <text evidence="2">The sequence shown here is derived from an EMBL/GenBank/DDBJ whole genome shotgun (WGS) entry which is preliminary data.</text>
</comment>
<reference evidence="3" key="1">
    <citation type="journal article" date="2019" name="Int. J. Syst. Evol. Microbiol.">
        <title>The Global Catalogue of Microorganisms (GCM) 10K type strain sequencing project: providing services to taxonomists for standard genome sequencing and annotation.</title>
        <authorList>
            <consortium name="The Broad Institute Genomics Platform"/>
            <consortium name="The Broad Institute Genome Sequencing Center for Infectious Disease"/>
            <person name="Wu L."/>
            <person name="Ma J."/>
        </authorList>
    </citation>
    <scope>NUCLEOTIDE SEQUENCE [LARGE SCALE GENOMIC DNA]</scope>
    <source>
        <strain evidence="3">CGMCC 1.12750</strain>
    </source>
</reference>
<dbReference type="CDD" id="cd02440">
    <property type="entry name" value="AdoMet_MTases"/>
    <property type="match status" value="1"/>
</dbReference>
<dbReference type="Pfam" id="PF13649">
    <property type="entry name" value="Methyltransf_25"/>
    <property type="match status" value="1"/>
</dbReference>
<gene>
    <name evidence="2" type="ORF">ACFQXB_12885</name>
</gene>
<dbReference type="Proteomes" id="UP001596516">
    <property type="component" value="Unassembled WGS sequence"/>
</dbReference>
<keyword evidence="2" id="KW-0489">Methyltransferase</keyword>
<protein>
    <submittedName>
        <fullName evidence="2">Class I SAM-dependent methyltransferase</fullName>
    </submittedName>
</protein>
<proteinExistence type="predicted"/>
<dbReference type="InterPro" id="IPR041698">
    <property type="entry name" value="Methyltransf_25"/>
</dbReference>
<evidence type="ECO:0000259" key="1">
    <source>
        <dbReference type="Pfam" id="PF13649"/>
    </source>
</evidence>
<dbReference type="InterPro" id="IPR029063">
    <property type="entry name" value="SAM-dependent_MTases_sf"/>
</dbReference>
<dbReference type="Gene3D" id="3.40.50.150">
    <property type="entry name" value="Vaccinia Virus protein VP39"/>
    <property type="match status" value="1"/>
</dbReference>
<accession>A0ABW2UQ08</accession>
<name>A0ABW2UQ08_9RHOB</name>
<dbReference type="RefSeq" id="WP_377404370.1">
    <property type="nucleotide sequence ID" value="NZ_JBHTFQ010000006.1"/>
</dbReference>
<feature type="domain" description="Methyltransferase" evidence="1">
    <location>
        <begin position="39"/>
        <end position="128"/>
    </location>
</feature>